<evidence type="ECO:0000313" key="2">
    <source>
        <dbReference type="EMBL" id="QKO00406.1"/>
    </source>
</evidence>
<sequence>MGLILVTPIPSRPKRNLTCSMVYLHSTRMLPLCPPEAMLTLKLLKMERVESRAFRIKSSKNGLSNFKEMKAIVEKDKVYDEEFTDKLFGKSTVMKTSVCSEVFVVNGKVCTEIELVAESVTEGVDKDKTPFMHVGCIAIGFMSLARSCVGKYKVLVQDERLKGDHKNICAFRFETGDRVAAFADFPDYCIALEDLIAGFTLKVLIESEDAMFEYKAHPLAINIIGVCKFIDSSLETKMLIKKHGKHMYQNICATEVLDPKIGAIVESPVALIDDALMSDVRRAINKANGIKSNSISTSDSVRSKDPGVRGRTEHT</sequence>
<evidence type="ECO:0000256" key="1">
    <source>
        <dbReference type="SAM" id="MobiDB-lite"/>
    </source>
</evidence>
<feature type="compositionally biased region" description="Basic and acidic residues" evidence="1">
    <location>
        <begin position="301"/>
        <end position="315"/>
    </location>
</feature>
<organism evidence="2 3">
    <name type="scientific">Grapevine virus L</name>
    <dbReference type="NCBI Taxonomy" id="2283237"/>
    <lineage>
        <taxon>Viruses</taxon>
        <taxon>Riboviria</taxon>
        <taxon>Orthornavirae</taxon>
        <taxon>Kitrinoviricota</taxon>
        <taxon>Alsuviricetes</taxon>
        <taxon>Tymovirales</taxon>
        <taxon>Betaflexiviridae</taxon>
        <taxon>Trivirinae</taxon>
        <taxon>Vitivirus</taxon>
        <taxon>Vitivirus lambdavitis</taxon>
        <taxon>Vitivirus GVL</taxon>
    </lineage>
</organism>
<reference evidence="2" key="1">
    <citation type="journal article" date="2020" name="Arch. Virol.">
        <title>Complete genome sequence analysis of a genetic variant of grapevine virus L from the grapevine cultivar Blanc du Bois.</title>
        <authorList>
            <person name="Alabi O.J."/>
            <person name="Appel D.N."/>
            <person name="McBride S."/>
            <person name="Al Rwahnih M."/>
            <person name="Pontasch F.M."/>
        </authorList>
    </citation>
    <scope>NUCLEOTIDE SEQUENCE</scope>
    <source>
        <strain evidence="2">TX-WAT20</strain>
    </source>
</reference>
<dbReference type="GeneID" id="80539216"/>
<name>A0AAE7EQA2_9VIRU</name>
<dbReference type="KEGG" id="vg:80539216"/>
<dbReference type="Pfam" id="PF01107">
    <property type="entry name" value="MP"/>
    <property type="match status" value="1"/>
</dbReference>
<dbReference type="Proteomes" id="UP000829848">
    <property type="component" value="Segment"/>
</dbReference>
<accession>A0AAE7EQA2</accession>
<dbReference type="InterPro" id="IPR028919">
    <property type="entry name" value="Viral_movement"/>
</dbReference>
<evidence type="ECO:0000313" key="3">
    <source>
        <dbReference type="Proteomes" id="UP000829848"/>
    </source>
</evidence>
<dbReference type="RefSeq" id="YP_010800597.1">
    <property type="nucleotide sequence ID" value="NC_076884.1"/>
</dbReference>
<feature type="region of interest" description="Disordered" evidence="1">
    <location>
        <begin position="293"/>
        <end position="315"/>
    </location>
</feature>
<dbReference type="EMBL" id="MT269788">
    <property type="protein sequence ID" value="QKO00406.1"/>
    <property type="molecule type" value="Genomic_RNA"/>
</dbReference>
<keyword evidence="3" id="KW-1185">Reference proteome</keyword>
<proteinExistence type="predicted"/>
<protein>
    <submittedName>
        <fullName evidence="2">Movement protein</fullName>
    </submittedName>
</protein>